<keyword evidence="1" id="KW-0238">DNA-binding</keyword>
<evidence type="ECO:0000313" key="5">
    <source>
        <dbReference type="RefSeq" id="XP_013787987.1"/>
    </source>
</evidence>
<dbReference type="SMART" id="SM00353">
    <property type="entry name" value="HLH"/>
    <property type="match status" value="1"/>
</dbReference>
<dbReference type="InterPro" id="IPR011598">
    <property type="entry name" value="bHLH_dom"/>
</dbReference>
<evidence type="ECO:0000256" key="2">
    <source>
        <dbReference type="SAM" id="MobiDB-lite"/>
    </source>
</evidence>
<dbReference type="GeneID" id="106471909"/>
<dbReference type="RefSeq" id="XP_013787987.1">
    <property type="nucleotide sequence ID" value="XM_013932533.1"/>
</dbReference>
<evidence type="ECO:0000313" key="4">
    <source>
        <dbReference type="Proteomes" id="UP000694941"/>
    </source>
</evidence>
<feature type="compositionally biased region" description="Polar residues" evidence="2">
    <location>
        <begin position="197"/>
        <end position="212"/>
    </location>
</feature>
<feature type="region of interest" description="Disordered" evidence="2">
    <location>
        <begin position="175"/>
        <end position="213"/>
    </location>
</feature>
<dbReference type="Pfam" id="PF00010">
    <property type="entry name" value="HLH"/>
    <property type="match status" value="1"/>
</dbReference>
<dbReference type="PANTHER" id="PTHR23349:SF108">
    <property type="entry name" value="BHLH DOMAIN-CONTAINING PROTEIN"/>
    <property type="match status" value="1"/>
</dbReference>
<accession>A0ABM1BSU0</accession>
<dbReference type="PROSITE" id="PS50888">
    <property type="entry name" value="BHLH"/>
    <property type="match status" value="1"/>
</dbReference>
<proteinExistence type="predicted"/>
<dbReference type="Gene3D" id="4.10.280.10">
    <property type="entry name" value="Helix-loop-helix DNA-binding domain"/>
    <property type="match status" value="1"/>
</dbReference>
<organism evidence="4 5">
    <name type="scientific">Limulus polyphemus</name>
    <name type="common">Atlantic horseshoe crab</name>
    <dbReference type="NCBI Taxonomy" id="6850"/>
    <lineage>
        <taxon>Eukaryota</taxon>
        <taxon>Metazoa</taxon>
        <taxon>Ecdysozoa</taxon>
        <taxon>Arthropoda</taxon>
        <taxon>Chelicerata</taxon>
        <taxon>Merostomata</taxon>
        <taxon>Xiphosura</taxon>
        <taxon>Limulidae</taxon>
        <taxon>Limulus</taxon>
    </lineage>
</organism>
<evidence type="ECO:0000259" key="3">
    <source>
        <dbReference type="PROSITE" id="PS50888"/>
    </source>
</evidence>
<name>A0ABM1BSU0_LIMPO</name>
<dbReference type="PANTHER" id="PTHR23349">
    <property type="entry name" value="BASIC HELIX-LOOP-HELIX TRANSCRIPTION FACTOR, TWIST"/>
    <property type="match status" value="1"/>
</dbReference>
<evidence type="ECO:0000256" key="1">
    <source>
        <dbReference type="ARBA" id="ARBA00023125"/>
    </source>
</evidence>
<sequence>MSYLTLVTGSPQKLEPTTCIFVSNAPVSSVSFQTTQTTCTAPSNGKLSIKRTKPELTTGELLRCKRRISFTQLGYTLPSPQPATVARRNERERNRVRMVNMGFATLRQHVPNGTKNKKMSKVETLRSAVEYIKCLQQLLSNQEDHMSSEGSQSTILGSLGENQYLKAVKDRCPAVSPQSLSPTCSTTNSPSPSTGSEFSPNHQGLESPSTCLSPEEEELLAFASWFS</sequence>
<dbReference type="SUPFAM" id="SSF47459">
    <property type="entry name" value="HLH, helix-loop-helix DNA-binding domain"/>
    <property type="match status" value="1"/>
</dbReference>
<protein>
    <submittedName>
        <fullName evidence="5">Achaete-scute homolog 1a-like</fullName>
    </submittedName>
</protein>
<feature type="domain" description="BHLH" evidence="3">
    <location>
        <begin position="83"/>
        <end position="135"/>
    </location>
</feature>
<keyword evidence="4" id="KW-1185">Reference proteome</keyword>
<reference evidence="5" key="1">
    <citation type="submission" date="2025-08" db="UniProtKB">
        <authorList>
            <consortium name="RefSeq"/>
        </authorList>
    </citation>
    <scope>IDENTIFICATION</scope>
    <source>
        <tissue evidence="5">Muscle</tissue>
    </source>
</reference>
<feature type="compositionally biased region" description="Low complexity" evidence="2">
    <location>
        <begin position="179"/>
        <end position="196"/>
    </location>
</feature>
<dbReference type="Proteomes" id="UP000694941">
    <property type="component" value="Unplaced"/>
</dbReference>
<dbReference type="InterPro" id="IPR050283">
    <property type="entry name" value="E-box_TF_Regulators"/>
</dbReference>
<gene>
    <name evidence="5" type="primary">LOC106471909</name>
</gene>
<dbReference type="InterPro" id="IPR036638">
    <property type="entry name" value="HLH_DNA-bd_sf"/>
</dbReference>